<feature type="compositionally biased region" description="Low complexity" evidence="1">
    <location>
        <begin position="143"/>
        <end position="156"/>
    </location>
</feature>
<dbReference type="InParanoid" id="A0A059BYS8"/>
<name>A0A059BYS8_EUCGR</name>
<proteinExistence type="predicted"/>
<dbReference type="eggNOG" id="ENOG502R84B">
    <property type="taxonomic scope" value="Eukaryota"/>
</dbReference>
<evidence type="ECO:0000256" key="1">
    <source>
        <dbReference type="SAM" id="MobiDB-lite"/>
    </source>
</evidence>
<protein>
    <recommendedName>
        <fullName evidence="3">Phytocyanin domain-containing protein</fullName>
    </recommendedName>
</protein>
<dbReference type="PANTHER" id="PTHR34662:SF3">
    <property type="entry name" value="OS04G0422700 PROTEIN"/>
    <property type="match status" value="1"/>
</dbReference>
<dbReference type="InterPro" id="IPR008972">
    <property type="entry name" value="Cupredoxin"/>
</dbReference>
<dbReference type="STRING" id="71139.A0A059BYS8"/>
<dbReference type="AlphaFoldDB" id="A0A059BYS8"/>
<evidence type="ECO:0008006" key="3">
    <source>
        <dbReference type="Google" id="ProtNLM"/>
    </source>
</evidence>
<dbReference type="PANTHER" id="PTHR34662">
    <property type="entry name" value="OS04G0422700 PROTEIN"/>
    <property type="match status" value="1"/>
</dbReference>
<reference evidence="2" key="1">
    <citation type="submission" date="2013-07" db="EMBL/GenBank/DDBJ databases">
        <title>The genome of Eucalyptus grandis.</title>
        <authorList>
            <person name="Schmutz J."/>
            <person name="Hayes R."/>
            <person name="Myburg A."/>
            <person name="Tuskan G."/>
            <person name="Grattapaglia D."/>
            <person name="Rokhsar D.S."/>
        </authorList>
    </citation>
    <scope>NUCLEOTIDE SEQUENCE</scope>
    <source>
        <tissue evidence="2">Leaf extractions</tissue>
    </source>
</reference>
<dbReference type="Gramene" id="KCW71134">
    <property type="protein sequence ID" value="KCW71134"/>
    <property type="gene ID" value="EUGRSUZ_F04235"/>
</dbReference>
<dbReference type="FunCoup" id="A0A059BYS8">
    <property type="interactions" value="308"/>
</dbReference>
<gene>
    <name evidence="2" type="ORF">EUGRSUZ_F04235</name>
</gene>
<evidence type="ECO:0000313" key="2">
    <source>
        <dbReference type="EMBL" id="KCW71134.1"/>
    </source>
</evidence>
<accession>A0A059BYS8</accession>
<dbReference type="SUPFAM" id="SSF49503">
    <property type="entry name" value="Cupredoxins"/>
    <property type="match status" value="1"/>
</dbReference>
<dbReference type="OMA" id="PWPFRPH"/>
<dbReference type="Gene3D" id="2.60.40.420">
    <property type="entry name" value="Cupredoxins - blue copper proteins"/>
    <property type="match status" value="1"/>
</dbReference>
<feature type="region of interest" description="Disordered" evidence="1">
    <location>
        <begin position="118"/>
        <end position="195"/>
    </location>
</feature>
<sequence length="236" mass="25913">MKIAAFVTFLCFFFFFFFSVFCKVGYCSTVLVDGVSEWKNPTVHVGDAIIFRHKYQYDLYIFQNQRAFTLCDFTQATLLTKPGSNTFTWHPSRPGYFYFTFNNGSLNACQDTQKFPVKVSSEAPPPSPESVIIPSESPPVQAPAPTTGGTVSSSPTFPWPYRPHEKLSPGPAPAASSLPDKGGIPFINSNPAVPLPTGEVDSATIRPLSQADHGKQEVVGLLQLQMALLCAMFLML</sequence>
<organism evidence="2">
    <name type="scientific">Eucalyptus grandis</name>
    <name type="common">Flooded gum</name>
    <dbReference type="NCBI Taxonomy" id="71139"/>
    <lineage>
        <taxon>Eukaryota</taxon>
        <taxon>Viridiplantae</taxon>
        <taxon>Streptophyta</taxon>
        <taxon>Embryophyta</taxon>
        <taxon>Tracheophyta</taxon>
        <taxon>Spermatophyta</taxon>
        <taxon>Magnoliopsida</taxon>
        <taxon>eudicotyledons</taxon>
        <taxon>Gunneridae</taxon>
        <taxon>Pentapetalae</taxon>
        <taxon>rosids</taxon>
        <taxon>malvids</taxon>
        <taxon>Myrtales</taxon>
        <taxon>Myrtaceae</taxon>
        <taxon>Myrtoideae</taxon>
        <taxon>Eucalypteae</taxon>
        <taxon>Eucalyptus</taxon>
    </lineage>
</organism>
<dbReference type="OrthoDB" id="10259572at2759"/>
<dbReference type="EMBL" id="KK198758">
    <property type="protein sequence ID" value="KCW71134.1"/>
    <property type="molecule type" value="Genomic_DNA"/>
</dbReference>
<dbReference type="KEGG" id="egr:104450856"/>